<dbReference type="STRING" id="1267768.BV394_05175"/>
<feature type="transmembrane region" description="Helical" evidence="6">
    <location>
        <begin position="225"/>
        <end position="243"/>
    </location>
</feature>
<feature type="domain" description="EamA" evidence="7">
    <location>
        <begin position="158"/>
        <end position="297"/>
    </location>
</feature>
<evidence type="ECO:0000256" key="1">
    <source>
        <dbReference type="ARBA" id="ARBA00004651"/>
    </source>
</evidence>
<dbReference type="InterPro" id="IPR037185">
    <property type="entry name" value="EmrE-like"/>
</dbReference>
<keyword evidence="9" id="KW-1185">Reference proteome</keyword>
<proteinExistence type="predicted"/>
<keyword evidence="3 6" id="KW-0812">Transmembrane</keyword>
<dbReference type="OrthoDB" id="9787117at2"/>
<dbReference type="InterPro" id="IPR051258">
    <property type="entry name" value="Diverse_Substrate_Transporter"/>
</dbReference>
<protein>
    <submittedName>
        <fullName evidence="8">EamA family transporter</fullName>
    </submittedName>
</protein>
<dbReference type="Pfam" id="PF00892">
    <property type="entry name" value="EamA"/>
    <property type="match status" value="2"/>
</dbReference>
<comment type="subcellular location">
    <subcellularLocation>
        <location evidence="1">Cell membrane</location>
        <topology evidence="1">Multi-pass membrane protein</topology>
    </subcellularLocation>
</comment>
<evidence type="ECO:0000313" key="8">
    <source>
        <dbReference type="EMBL" id="APX90980.1"/>
    </source>
</evidence>
<dbReference type="PANTHER" id="PTHR42920">
    <property type="entry name" value="OS03G0707200 PROTEIN-RELATED"/>
    <property type="match status" value="1"/>
</dbReference>
<dbReference type="GO" id="GO:0005886">
    <property type="term" value="C:plasma membrane"/>
    <property type="evidence" value="ECO:0007669"/>
    <property type="project" value="UniProtKB-SubCell"/>
</dbReference>
<feature type="transmembrane region" description="Helical" evidence="6">
    <location>
        <begin position="156"/>
        <end position="173"/>
    </location>
</feature>
<evidence type="ECO:0000259" key="7">
    <source>
        <dbReference type="Pfam" id="PF00892"/>
    </source>
</evidence>
<keyword evidence="4 6" id="KW-1133">Transmembrane helix</keyword>
<evidence type="ECO:0000256" key="2">
    <source>
        <dbReference type="ARBA" id="ARBA00022475"/>
    </source>
</evidence>
<name>A0A1U7DLX3_9RHOB</name>
<keyword evidence="2" id="KW-1003">Cell membrane</keyword>
<feature type="transmembrane region" description="Helical" evidence="6">
    <location>
        <begin position="86"/>
        <end position="106"/>
    </location>
</feature>
<feature type="transmembrane region" description="Helical" evidence="6">
    <location>
        <begin position="194"/>
        <end position="219"/>
    </location>
</feature>
<feature type="transmembrane region" description="Helical" evidence="6">
    <location>
        <begin position="255"/>
        <end position="275"/>
    </location>
</feature>
<feature type="transmembrane region" description="Helical" evidence="6">
    <location>
        <begin position="281"/>
        <end position="300"/>
    </location>
</feature>
<evidence type="ECO:0000256" key="4">
    <source>
        <dbReference type="ARBA" id="ARBA00022989"/>
    </source>
</evidence>
<dbReference type="InterPro" id="IPR000620">
    <property type="entry name" value="EamA_dom"/>
</dbReference>
<dbReference type="Proteomes" id="UP000187266">
    <property type="component" value="Chromosome"/>
</dbReference>
<gene>
    <name evidence="8" type="ORF">BV394_05175</name>
</gene>
<sequence length="313" mass="31746">MLGVLFCLFAATAWGTTGTAATFAPGVGPLAIGAAAMGFGGLLQAFVARRGIRAHWPVLRARLPLLALGAVAVAVYPLAFYASMRLAGVTIGTVISIGAAPVISALIENRLEGRRLTLRWAIGAAIGLSGIALLSMTPHAPGSPVTGASGTAAPDVALGAALGLLAAATYALYSWTSRRLMHRAGGHAALPSRVAMGATFGLGGLLLMPVLAATGAAFLEGPVNLAVGLYMAVVPMFLGYLAFGAGLARVPASTATTITLFEPVVAAILAIHVVGEMLTPRGWLGVALVIACLLWTSWPMGRARRCTRKSAAG</sequence>
<organism evidence="8 9">
    <name type="scientific">Brevirhabdus pacifica</name>
    <dbReference type="NCBI Taxonomy" id="1267768"/>
    <lineage>
        <taxon>Bacteria</taxon>
        <taxon>Pseudomonadati</taxon>
        <taxon>Pseudomonadota</taxon>
        <taxon>Alphaproteobacteria</taxon>
        <taxon>Rhodobacterales</taxon>
        <taxon>Paracoccaceae</taxon>
        <taxon>Brevirhabdus</taxon>
    </lineage>
</organism>
<feature type="domain" description="EamA" evidence="7">
    <location>
        <begin position="2"/>
        <end position="135"/>
    </location>
</feature>
<accession>A0A1U7DLX3</accession>
<evidence type="ECO:0000256" key="5">
    <source>
        <dbReference type="ARBA" id="ARBA00023136"/>
    </source>
</evidence>
<dbReference type="EMBL" id="CP019124">
    <property type="protein sequence ID" value="APX90980.1"/>
    <property type="molecule type" value="Genomic_DNA"/>
</dbReference>
<dbReference type="AlphaFoldDB" id="A0A1U7DLX3"/>
<evidence type="ECO:0000313" key="9">
    <source>
        <dbReference type="Proteomes" id="UP000187266"/>
    </source>
</evidence>
<feature type="transmembrane region" description="Helical" evidence="6">
    <location>
        <begin position="61"/>
        <end position="80"/>
    </location>
</feature>
<evidence type="ECO:0000256" key="3">
    <source>
        <dbReference type="ARBA" id="ARBA00022692"/>
    </source>
</evidence>
<feature type="transmembrane region" description="Helical" evidence="6">
    <location>
        <begin position="30"/>
        <end position="49"/>
    </location>
</feature>
<keyword evidence="5 6" id="KW-0472">Membrane</keyword>
<evidence type="ECO:0000256" key="6">
    <source>
        <dbReference type="SAM" id="Phobius"/>
    </source>
</evidence>
<reference evidence="8 9" key="1">
    <citation type="submission" date="2017-01" db="EMBL/GenBank/DDBJ databases">
        <title>Genomic analysis of Xuhuaishuia manganoxidans DY6-4.</title>
        <authorList>
            <person name="Wang X."/>
        </authorList>
    </citation>
    <scope>NUCLEOTIDE SEQUENCE [LARGE SCALE GENOMIC DNA]</scope>
    <source>
        <strain evidence="8 9">DY6-4</strain>
    </source>
</reference>
<dbReference type="PANTHER" id="PTHR42920:SF11">
    <property type="entry name" value="INNER MEMBRANE PROTEIN YTFF"/>
    <property type="match status" value="1"/>
</dbReference>
<dbReference type="SUPFAM" id="SSF103481">
    <property type="entry name" value="Multidrug resistance efflux transporter EmrE"/>
    <property type="match status" value="2"/>
</dbReference>
<feature type="transmembrane region" description="Helical" evidence="6">
    <location>
        <begin position="118"/>
        <end position="136"/>
    </location>
</feature>